<dbReference type="AlphaFoldDB" id="A0A2V3DYM2"/>
<evidence type="ECO:0000256" key="7">
    <source>
        <dbReference type="ARBA" id="ARBA00022692"/>
    </source>
</evidence>
<dbReference type="InterPro" id="IPR027417">
    <property type="entry name" value="P-loop_NTPase"/>
</dbReference>
<dbReference type="Pfam" id="PF10609">
    <property type="entry name" value="ParA"/>
    <property type="match status" value="1"/>
</dbReference>
<dbReference type="RefSeq" id="WP_110104915.1">
    <property type="nucleotide sequence ID" value="NZ_JACBZZ010000001.1"/>
</dbReference>
<dbReference type="CDD" id="cd05387">
    <property type="entry name" value="BY-kinase"/>
    <property type="match status" value="1"/>
</dbReference>
<keyword evidence="5" id="KW-1003">Cell membrane</keyword>
<evidence type="ECO:0000256" key="6">
    <source>
        <dbReference type="ARBA" id="ARBA00022679"/>
    </source>
</evidence>
<dbReference type="InterPro" id="IPR050445">
    <property type="entry name" value="Bact_polysacc_biosynth/exp"/>
</dbReference>
<organism evidence="16 17">
    <name type="scientific">Arthrobacter psychrochitiniphilus</name>
    <dbReference type="NCBI Taxonomy" id="291045"/>
    <lineage>
        <taxon>Bacteria</taxon>
        <taxon>Bacillati</taxon>
        <taxon>Actinomycetota</taxon>
        <taxon>Actinomycetes</taxon>
        <taxon>Micrococcales</taxon>
        <taxon>Micrococcaceae</taxon>
        <taxon>Arthrobacter</taxon>
    </lineage>
</organism>
<keyword evidence="12" id="KW-0472">Membrane</keyword>
<evidence type="ECO:0000256" key="13">
    <source>
        <dbReference type="ARBA" id="ARBA00023137"/>
    </source>
</evidence>
<sequence length="495" mass="52570">MELRDYIRMLRRNWISVIALGLVGLLAGGTFSVLSKPVYTAETQLFVATQNSGSVQDLQTGNMFVQARVSSYVATAKTPTVLQPVIDSLGLEISPKQLAKSIKTTSDVKTVLITISVDDRSPVQAAAVAHAIASSLITTVDNLEKPTDGGSSPVKLSVVTPATAPSAPSSPNLPVNIVLGLFLGLALGIVAALLRTSLDTRIRGEADLIRITDVPVLGGIAFDHDAIQNPLLSEENSHSHRSESFRHLRTNLQFAQVNISSNTLLVTSSLPGEGKSTTATNLALAMAEAGKSVVLVDADLRRPMVAKYLGLEGAAGLTTALVGEAHLNDLLQPWGEHKLQVLTSGQVPPNPSELLGSENMSSLIQSLESDFDAVVIDAPPLLPVTDAAVLAQRVGGVIMVVGCHTVKSTEVEKALNTLKLVDADVLGIVLNRVPIKGPDAYAYSYYGYSSRSESETGPLVISENRIRTADSVELHDEDEFDRILRGPISRASRRG</sequence>
<evidence type="ECO:0000256" key="3">
    <source>
        <dbReference type="ARBA" id="ARBA00007316"/>
    </source>
</evidence>
<accession>A0A2V3DYM2</accession>
<comment type="catalytic activity">
    <reaction evidence="14">
        <text>L-tyrosyl-[protein] + ATP = O-phospho-L-tyrosyl-[protein] + ADP + H(+)</text>
        <dbReference type="Rhea" id="RHEA:10596"/>
        <dbReference type="Rhea" id="RHEA-COMP:10136"/>
        <dbReference type="Rhea" id="RHEA-COMP:20101"/>
        <dbReference type="ChEBI" id="CHEBI:15378"/>
        <dbReference type="ChEBI" id="CHEBI:30616"/>
        <dbReference type="ChEBI" id="CHEBI:46858"/>
        <dbReference type="ChEBI" id="CHEBI:61978"/>
        <dbReference type="ChEBI" id="CHEBI:456216"/>
        <dbReference type="EC" id="2.7.10.2"/>
    </reaction>
</comment>
<evidence type="ECO:0000256" key="14">
    <source>
        <dbReference type="ARBA" id="ARBA00051245"/>
    </source>
</evidence>
<evidence type="ECO:0000256" key="2">
    <source>
        <dbReference type="ARBA" id="ARBA00006683"/>
    </source>
</evidence>
<keyword evidence="9" id="KW-0418">Kinase</keyword>
<keyword evidence="7" id="KW-0812">Transmembrane</keyword>
<dbReference type="GO" id="GO:0005524">
    <property type="term" value="F:ATP binding"/>
    <property type="evidence" value="ECO:0007669"/>
    <property type="project" value="UniProtKB-KW"/>
</dbReference>
<keyword evidence="6" id="KW-0808">Transferase</keyword>
<dbReference type="PANTHER" id="PTHR32309">
    <property type="entry name" value="TYROSINE-PROTEIN KINASE"/>
    <property type="match status" value="1"/>
</dbReference>
<evidence type="ECO:0000259" key="15">
    <source>
        <dbReference type="Pfam" id="PF02706"/>
    </source>
</evidence>
<evidence type="ECO:0000256" key="4">
    <source>
        <dbReference type="ARBA" id="ARBA00011903"/>
    </source>
</evidence>
<comment type="similarity">
    <text evidence="2">Belongs to the CpsC/CapA family.</text>
</comment>
<dbReference type="SUPFAM" id="SSF52540">
    <property type="entry name" value="P-loop containing nucleoside triphosphate hydrolases"/>
    <property type="match status" value="1"/>
</dbReference>
<dbReference type="Gene3D" id="3.40.50.300">
    <property type="entry name" value="P-loop containing nucleotide triphosphate hydrolases"/>
    <property type="match status" value="1"/>
</dbReference>
<evidence type="ECO:0000313" key="17">
    <source>
        <dbReference type="Proteomes" id="UP000246303"/>
    </source>
</evidence>
<keyword evidence="17" id="KW-1185">Reference proteome</keyword>
<dbReference type="EMBL" id="QHLZ01000001">
    <property type="protein sequence ID" value="PXA69630.1"/>
    <property type="molecule type" value="Genomic_DNA"/>
</dbReference>
<feature type="domain" description="Polysaccharide chain length determinant N-terminal" evidence="15">
    <location>
        <begin position="2"/>
        <end position="89"/>
    </location>
</feature>
<evidence type="ECO:0000256" key="5">
    <source>
        <dbReference type="ARBA" id="ARBA00022475"/>
    </source>
</evidence>
<keyword evidence="8" id="KW-0547">Nucleotide-binding</keyword>
<evidence type="ECO:0000256" key="1">
    <source>
        <dbReference type="ARBA" id="ARBA00004651"/>
    </source>
</evidence>
<dbReference type="EC" id="2.7.10.2" evidence="4"/>
<gene>
    <name evidence="16" type="ORF">CVS29_01635</name>
</gene>
<evidence type="ECO:0000256" key="9">
    <source>
        <dbReference type="ARBA" id="ARBA00022777"/>
    </source>
</evidence>
<protein>
    <recommendedName>
        <fullName evidence="4">non-specific protein-tyrosine kinase</fullName>
        <ecNumber evidence="4">2.7.10.2</ecNumber>
    </recommendedName>
</protein>
<name>A0A2V3DYM2_9MICC</name>
<dbReference type="FunFam" id="3.40.50.300:FF:000527">
    <property type="entry name" value="Tyrosine-protein kinase etk"/>
    <property type="match status" value="1"/>
</dbReference>
<evidence type="ECO:0000256" key="11">
    <source>
        <dbReference type="ARBA" id="ARBA00022989"/>
    </source>
</evidence>
<evidence type="ECO:0000256" key="12">
    <source>
        <dbReference type="ARBA" id="ARBA00023136"/>
    </source>
</evidence>
<dbReference type="OrthoDB" id="9812433at2"/>
<dbReference type="PANTHER" id="PTHR32309:SF13">
    <property type="entry name" value="FERRIC ENTEROBACTIN TRANSPORT PROTEIN FEPE"/>
    <property type="match status" value="1"/>
</dbReference>
<dbReference type="InterPro" id="IPR005702">
    <property type="entry name" value="Wzc-like_C"/>
</dbReference>
<dbReference type="GO" id="GO:0004715">
    <property type="term" value="F:non-membrane spanning protein tyrosine kinase activity"/>
    <property type="evidence" value="ECO:0007669"/>
    <property type="project" value="UniProtKB-EC"/>
</dbReference>
<keyword evidence="11" id="KW-1133">Transmembrane helix</keyword>
<dbReference type="Proteomes" id="UP000246303">
    <property type="component" value="Unassembled WGS sequence"/>
</dbReference>
<dbReference type="InterPro" id="IPR003856">
    <property type="entry name" value="LPS_length_determ_N"/>
</dbReference>
<keyword evidence="13" id="KW-0829">Tyrosine-protein kinase</keyword>
<comment type="caution">
    <text evidence="16">The sequence shown here is derived from an EMBL/GenBank/DDBJ whole genome shotgun (WGS) entry which is preliminary data.</text>
</comment>
<reference evidence="16 17" key="1">
    <citation type="submission" date="2018-05" db="EMBL/GenBank/DDBJ databases">
        <title>Genetic diversity of glacier-inhabiting Cryobacterium bacteria in China and description of Cryobacterium mengkeensis sp. nov. and Arthrobacter glacialis sp. nov.</title>
        <authorList>
            <person name="Liu Q."/>
            <person name="Xin Y.-H."/>
        </authorList>
    </citation>
    <scope>NUCLEOTIDE SEQUENCE [LARGE SCALE GENOMIC DNA]</scope>
    <source>
        <strain evidence="16 17">GP3</strain>
    </source>
</reference>
<dbReference type="Pfam" id="PF02706">
    <property type="entry name" value="Wzz"/>
    <property type="match status" value="1"/>
</dbReference>
<dbReference type="GO" id="GO:0042802">
    <property type="term" value="F:identical protein binding"/>
    <property type="evidence" value="ECO:0007669"/>
    <property type="project" value="UniProtKB-ARBA"/>
</dbReference>
<evidence type="ECO:0000256" key="8">
    <source>
        <dbReference type="ARBA" id="ARBA00022741"/>
    </source>
</evidence>
<dbReference type="GO" id="GO:0005886">
    <property type="term" value="C:plasma membrane"/>
    <property type="evidence" value="ECO:0007669"/>
    <property type="project" value="UniProtKB-SubCell"/>
</dbReference>
<dbReference type="InterPro" id="IPR033756">
    <property type="entry name" value="YlxH/NBP35"/>
</dbReference>
<dbReference type="NCBIfam" id="TIGR01007">
    <property type="entry name" value="eps_fam"/>
    <property type="match status" value="1"/>
</dbReference>
<evidence type="ECO:0000313" key="16">
    <source>
        <dbReference type="EMBL" id="PXA69630.1"/>
    </source>
</evidence>
<keyword evidence="10" id="KW-0067">ATP-binding</keyword>
<comment type="subcellular location">
    <subcellularLocation>
        <location evidence="1">Cell membrane</location>
        <topology evidence="1">Multi-pass membrane protein</topology>
    </subcellularLocation>
</comment>
<proteinExistence type="inferred from homology"/>
<evidence type="ECO:0000256" key="10">
    <source>
        <dbReference type="ARBA" id="ARBA00022840"/>
    </source>
</evidence>
<comment type="similarity">
    <text evidence="3">Belongs to the CpsD/CapB family.</text>
</comment>